<feature type="domain" description="Recombinase" evidence="4">
    <location>
        <begin position="96"/>
        <end position="209"/>
    </location>
</feature>
<keyword evidence="1" id="KW-0238">DNA-binding</keyword>
<dbReference type="InterPro" id="IPR006119">
    <property type="entry name" value="Resolv_N"/>
</dbReference>
<reference evidence="5 6" key="1">
    <citation type="journal article" date="2016" name="Nat. Commun.">
        <title>Thousands of microbial genomes shed light on interconnected biogeochemical processes in an aquifer system.</title>
        <authorList>
            <person name="Anantharaman K."/>
            <person name="Brown C.T."/>
            <person name="Hug L.A."/>
            <person name="Sharon I."/>
            <person name="Castelle C.J."/>
            <person name="Probst A.J."/>
            <person name="Thomas B.C."/>
            <person name="Singh A."/>
            <person name="Wilkins M.J."/>
            <person name="Karaoz U."/>
            <person name="Brodie E.L."/>
            <person name="Williams K.H."/>
            <person name="Hubbard S.S."/>
            <person name="Banfield J.F."/>
        </authorList>
    </citation>
    <scope>NUCLEOTIDE SEQUENCE [LARGE SCALE GENOMIC DNA]</scope>
</reference>
<dbReference type="SUPFAM" id="SSF53041">
    <property type="entry name" value="Resolvase-like"/>
    <property type="match status" value="1"/>
</dbReference>
<feature type="coiled-coil region" evidence="3">
    <location>
        <begin position="303"/>
        <end position="330"/>
    </location>
</feature>
<dbReference type="PROSITE" id="PS51737">
    <property type="entry name" value="RECOMBINASE_DNA_BIND"/>
    <property type="match status" value="1"/>
</dbReference>
<dbReference type="InterPro" id="IPR036162">
    <property type="entry name" value="Resolvase-like_N_sf"/>
</dbReference>
<evidence type="ECO:0000256" key="2">
    <source>
        <dbReference type="ARBA" id="ARBA00023172"/>
    </source>
</evidence>
<organism evidence="5 6">
    <name type="scientific">Candidatus Amesbacteria bacterium RIFOXYB1_FULL_44_23</name>
    <dbReference type="NCBI Taxonomy" id="1797263"/>
    <lineage>
        <taxon>Bacteria</taxon>
        <taxon>Candidatus Amesiibacteriota</taxon>
    </lineage>
</organism>
<accession>A0A1F4ZPB6</accession>
<dbReference type="Pfam" id="PF00239">
    <property type="entry name" value="Resolvase"/>
    <property type="match status" value="1"/>
</dbReference>
<dbReference type="PANTHER" id="PTHR30461">
    <property type="entry name" value="DNA-INVERTASE FROM LAMBDOID PROPHAGE"/>
    <property type="match status" value="1"/>
</dbReference>
<evidence type="ECO:0000256" key="1">
    <source>
        <dbReference type="ARBA" id="ARBA00023125"/>
    </source>
</evidence>
<sequence length="472" mass="55085">MLERCSRGDIAIALTIDTDRIARNEWDHFYIRKELEKFGTKYIAINQPMIDDSPEGRLIDTMLAGINAFQSRLTGRKVKLSLQRKWEQGDYPSWAPLGYLNVDRGTKEKPDKKIEIDPVAGPLITRLFELYATGNYSLLQLAKKMYGLGLPARKGKPICDSTLQQILTNTFYYGWMRWNSLEKQGNHKPLVTKQLFDQCQYIAAQHRQFLIRVRKHTFLLRGFVICNIHQHRLTAEWHKVIRSQHRTKISYYRCTNPSGCKGSYVDTEKTEHQVAESLKRYEFSEEFIELVKEEAKKQLSGSRERISSTVQGLTNQKKALTQKRDSLEDLLVDGTLDKESYARQHTKIIEEISFLENKIVDVESQRGLDVKLIEEILSLSRNIYKTYTQAPDFLKRHYLRIFYEGIYIKDKKIVKFAETPILSELRKSYQVRIKSILLPRRDSNPEPCRYKNPSVTKRLGLSHHPVNREPGI</sequence>
<name>A0A1F4ZPB6_9BACT</name>
<dbReference type="InterPro" id="IPR050639">
    <property type="entry name" value="SSR_resolvase"/>
</dbReference>
<dbReference type="Gene3D" id="3.90.1750.20">
    <property type="entry name" value="Putative Large Serine Recombinase, Chain B, Domain 2"/>
    <property type="match status" value="1"/>
</dbReference>
<dbReference type="Pfam" id="PF07508">
    <property type="entry name" value="Recombinase"/>
    <property type="match status" value="1"/>
</dbReference>
<dbReference type="GO" id="GO:0000150">
    <property type="term" value="F:DNA strand exchange activity"/>
    <property type="evidence" value="ECO:0007669"/>
    <property type="project" value="InterPro"/>
</dbReference>
<dbReference type="EMBL" id="MEXR01000060">
    <property type="protein sequence ID" value="OGD08309.1"/>
    <property type="molecule type" value="Genomic_DNA"/>
</dbReference>
<dbReference type="STRING" id="1797263.A2397_03710"/>
<evidence type="ECO:0000313" key="5">
    <source>
        <dbReference type="EMBL" id="OGD08309.1"/>
    </source>
</evidence>
<dbReference type="InterPro" id="IPR011109">
    <property type="entry name" value="DNA_bind_recombinase_dom"/>
</dbReference>
<evidence type="ECO:0000313" key="6">
    <source>
        <dbReference type="Proteomes" id="UP000176424"/>
    </source>
</evidence>
<dbReference type="AlphaFoldDB" id="A0A1F4ZPB6"/>
<keyword evidence="3" id="KW-0175">Coiled coil</keyword>
<evidence type="ECO:0000259" key="4">
    <source>
        <dbReference type="PROSITE" id="PS51737"/>
    </source>
</evidence>
<dbReference type="GO" id="GO:0003677">
    <property type="term" value="F:DNA binding"/>
    <property type="evidence" value="ECO:0007669"/>
    <property type="project" value="UniProtKB-KW"/>
</dbReference>
<dbReference type="InterPro" id="IPR038109">
    <property type="entry name" value="DNA_bind_recomb_sf"/>
</dbReference>
<gene>
    <name evidence="5" type="ORF">A2397_03710</name>
</gene>
<evidence type="ECO:0000256" key="3">
    <source>
        <dbReference type="SAM" id="Coils"/>
    </source>
</evidence>
<dbReference type="Proteomes" id="UP000176424">
    <property type="component" value="Unassembled WGS sequence"/>
</dbReference>
<comment type="caution">
    <text evidence="5">The sequence shown here is derived from an EMBL/GenBank/DDBJ whole genome shotgun (WGS) entry which is preliminary data.</text>
</comment>
<keyword evidence="2" id="KW-0233">DNA recombination</keyword>
<proteinExistence type="predicted"/>
<dbReference type="Gene3D" id="3.40.50.1390">
    <property type="entry name" value="Resolvase, N-terminal catalytic domain"/>
    <property type="match status" value="1"/>
</dbReference>
<protein>
    <recommendedName>
        <fullName evidence="4">Recombinase domain-containing protein</fullName>
    </recommendedName>
</protein>
<dbReference type="PANTHER" id="PTHR30461:SF2">
    <property type="entry name" value="SERINE RECOMBINASE PINE-RELATED"/>
    <property type="match status" value="1"/>
</dbReference>